<proteinExistence type="inferred from homology"/>
<evidence type="ECO:0000256" key="1">
    <source>
        <dbReference type="ARBA" id="ARBA00005531"/>
    </source>
</evidence>
<feature type="domain" description="Chalcone/stilbene synthase N-terminal" evidence="3">
    <location>
        <begin position="432"/>
        <end position="596"/>
    </location>
</feature>
<organism evidence="5">
    <name type="scientific">Oryza barthii</name>
    <dbReference type="NCBI Taxonomy" id="65489"/>
    <lineage>
        <taxon>Eukaryota</taxon>
        <taxon>Viridiplantae</taxon>
        <taxon>Streptophyta</taxon>
        <taxon>Embryophyta</taxon>
        <taxon>Tracheophyta</taxon>
        <taxon>Spermatophyta</taxon>
        <taxon>Magnoliopsida</taxon>
        <taxon>Liliopsida</taxon>
        <taxon>Poales</taxon>
        <taxon>Poaceae</taxon>
        <taxon>BOP clade</taxon>
        <taxon>Oryzoideae</taxon>
        <taxon>Oryzeae</taxon>
        <taxon>Oryzinae</taxon>
        <taxon>Oryza</taxon>
    </lineage>
</organism>
<evidence type="ECO:0000259" key="3">
    <source>
        <dbReference type="Pfam" id="PF00195"/>
    </source>
</evidence>
<name>A0A0D3HBK9_9ORYZ</name>
<feature type="domain" description="Chalcone/stilbene synthase N-terminal" evidence="3">
    <location>
        <begin position="397"/>
        <end position="431"/>
    </location>
</feature>
<dbReference type="InterPro" id="IPR016039">
    <property type="entry name" value="Thiolase-like"/>
</dbReference>
<keyword evidence="6" id="KW-1185">Reference proteome</keyword>
<dbReference type="CDD" id="cd00831">
    <property type="entry name" value="CHS_like"/>
    <property type="match status" value="2"/>
</dbReference>
<dbReference type="GO" id="GO:0016747">
    <property type="term" value="F:acyltransferase activity, transferring groups other than amino-acyl groups"/>
    <property type="evidence" value="ECO:0007669"/>
    <property type="project" value="InterPro"/>
</dbReference>
<sequence length="763" mass="82620">MPGAATTAVVDSRRGTQHAEGPATILAIGTANPTNIVPQDEFTDYYFGLTKSEHLTELKDKMKRICLKSGIEKRYIHLDEEIICAHPNIIDKQQPSLETRVEIAATEVPKLAESAARKAIAEWDRPATDITHLIFSTYSGCRAPSADLQLASLLGLRHSVSRTILSLHGCSGGGRALQLAKEIAENNHALSELTLVCFSTPDESKIVGHGLFGDGAGAIIVGAGSLADGERPLFEMVAASQTTIPGTGHALGMQATGSGIDFHLSIQVPTLIKDNIQQTLLDTFRSVGNNNPNWNDLFWAVHPGGRAILDNIEGKLQLQPWKLAASRQVLHDYGNMSGATIAFVLDELRRRREKEEHELQQHEWGVMLAFGPGITIEAIVMRNPQLSATTAVVGSRRGTQHAEGPATIIAIGTANPANIVPQDEFADYYFGQKSGIEKRYNHPYEEIITAHPEIIDKHMPSLEARVDIVASEVPKLAESAARKAIAEWGRPATDITHLIFSTYSGCCAPSADLQLASLLGLRPTVSRTILNLHGCSGGARALQLAKELVENNRGARILVALSKLTLICFSAPDESKIVGHGLFGDGAGAIIVGAGPLADGERPLFEMVAASQTTIPGTENALGMQATSSGIDFHISIQLPTLIRDNIQQSLLHSFCSVGNTDPKWNDLFWAVHPGGRMILDNIEGELQLQPWKLAASRQVLREYGNMSGATIAFVLDELRQCREKEKQEPEQPEWGVMLAFGPGITIETMILRNPLPHGLMEN</sequence>
<dbReference type="InterPro" id="IPR012328">
    <property type="entry name" value="Chalcone/stilbene_synt_C"/>
</dbReference>
<comment type="similarity">
    <text evidence="1 2">Belongs to the thiolase-like superfamily. Chalcone/stilbene synthases family.</text>
</comment>
<dbReference type="PaxDb" id="65489-OBART10G03660.1"/>
<feature type="domain" description="Chalcone/stilbene synthase N-terminal" evidence="3">
    <location>
        <begin position="13"/>
        <end position="224"/>
    </location>
</feature>
<dbReference type="GO" id="GO:0010208">
    <property type="term" value="P:pollen wall assembly"/>
    <property type="evidence" value="ECO:0007669"/>
    <property type="project" value="UniProtKB-ARBA"/>
</dbReference>
<dbReference type="FunFam" id="3.40.47.10:FF:000014">
    <property type="entry name" value="Chalcone synthase 1"/>
    <property type="match status" value="2"/>
</dbReference>
<feature type="domain" description="Chalcone/stilbene synthase C-terminal" evidence="4">
    <location>
        <begin position="606"/>
        <end position="753"/>
    </location>
</feature>
<dbReference type="PANTHER" id="PTHR11877:SF23">
    <property type="entry name" value="OS10G0177300 PROTEIN"/>
    <property type="match status" value="1"/>
</dbReference>
<dbReference type="EnsemblPlants" id="OBART10G03660.1">
    <property type="protein sequence ID" value="OBART10G03660.1"/>
    <property type="gene ID" value="OBART10G03660"/>
</dbReference>
<dbReference type="PANTHER" id="PTHR11877">
    <property type="entry name" value="HYDROXYMETHYLGLUTARYL-COA SYNTHASE"/>
    <property type="match status" value="1"/>
</dbReference>
<accession>A0A0D3HBK9</accession>
<evidence type="ECO:0000259" key="4">
    <source>
        <dbReference type="Pfam" id="PF02797"/>
    </source>
</evidence>
<dbReference type="Proteomes" id="UP000026960">
    <property type="component" value="Chromosome 10"/>
</dbReference>
<dbReference type="Gramene" id="OBART10G03660.1">
    <property type="protein sequence ID" value="OBART10G03660.1"/>
    <property type="gene ID" value="OBART10G03660"/>
</dbReference>
<evidence type="ECO:0000313" key="6">
    <source>
        <dbReference type="Proteomes" id="UP000026960"/>
    </source>
</evidence>
<protein>
    <recommendedName>
        <fullName evidence="7">Chalcone synthase</fullName>
    </recommendedName>
</protein>
<dbReference type="eggNOG" id="ENOG502QRSY">
    <property type="taxonomic scope" value="Eukaryota"/>
</dbReference>
<reference evidence="5" key="2">
    <citation type="submission" date="2015-03" db="UniProtKB">
        <authorList>
            <consortium name="EnsemblPlants"/>
        </authorList>
    </citation>
    <scope>IDENTIFICATION</scope>
</reference>
<dbReference type="InterPro" id="IPR011141">
    <property type="entry name" value="Polyketide_synthase_type-III"/>
</dbReference>
<dbReference type="HOGENOM" id="CLU_010584_0_0_1"/>
<dbReference type="STRING" id="65489.A0A0D3HBK9"/>
<dbReference type="Pfam" id="PF02797">
    <property type="entry name" value="Chal_sti_synt_C"/>
    <property type="match status" value="2"/>
</dbReference>
<evidence type="ECO:0008006" key="7">
    <source>
        <dbReference type="Google" id="ProtNLM"/>
    </source>
</evidence>
<dbReference type="Gene3D" id="3.40.47.10">
    <property type="match status" value="4"/>
</dbReference>
<keyword evidence="2" id="KW-0808">Transferase</keyword>
<reference evidence="5" key="1">
    <citation type="journal article" date="2009" name="Rice">
        <title>De Novo Next Generation Sequencing of Plant Genomes.</title>
        <authorList>
            <person name="Rounsley S."/>
            <person name="Marri P.R."/>
            <person name="Yu Y."/>
            <person name="He R."/>
            <person name="Sisneros N."/>
            <person name="Goicoechea J.L."/>
            <person name="Lee S.J."/>
            <person name="Angelova A."/>
            <person name="Kudrna D."/>
            <person name="Luo M."/>
            <person name="Affourtit J."/>
            <person name="Desany B."/>
            <person name="Knight J."/>
            <person name="Niazi F."/>
            <person name="Egholm M."/>
            <person name="Wing R.A."/>
        </authorList>
    </citation>
    <scope>NUCLEOTIDE SEQUENCE [LARGE SCALE GENOMIC DNA]</scope>
    <source>
        <strain evidence="5">cv. IRGC 105608</strain>
    </source>
</reference>
<evidence type="ECO:0000256" key="2">
    <source>
        <dbReference type="RuleBase" id="RU003633"/>
    </source>
</evidence>
<dbReference type="InterPro" id="IPR001099">
    <property type="entry name" value="Chalcone/stilbene_synt_N"/>
</dbReference>
<dbReference type="Pfam" id="PF00195">
    <property type="entry name" value="Chal_sti_synt_N"/>
    <property type="match status" value="3"/>
</dbReference>
<dbReference type="SUPFAM" id="SSF53901">
    <property type="entry name" value="Thiolase-like"/>
    <property type="match status" value="4"/>
</dbReference>
<dbReference type="FunFam" id="3.40.47.10:FF:000025">
    <property type="entry name" value="Chalcone synthase 2"/>
    <property type="match status" value="1"/>
</dbReference>
<dbReference type="GO" id="GO:0030639">
    <property type="term" value="P:polyketide biosynthetic process"/>
    <property type="evidence" value="ECO:0007669"/>
    <property type="project" value="TreeGrafter"/>
</dbReference>
<keyword evidence="2" id="KW-0012">Acyltransferase</keyword>
<dbReference type="AlphaFoldDB" id="A0A0D3HBK9"/>
<feature type="domain" description="Chalcone/stilbene synthase C-terminal" evidence="4">
    <location>
        <begin position="235"/>
        <end position="382"/>
    </location>
</feature>
<evidence type="ECO:0000313" key="5">
    <source>
        <dbReference type="EnsemblPlants" id="OBART10G03660.1"/>
    </source>
</evidence>